<evidence type="ECO:0000256" key="1">
    <source>
        <dbReference type="SAM" id="MobiDB-lite"/>
    </source>
</evidence>
<protein>
    <submittedName>
        <fullName evidence="2">Uncharacterized protein</fullName>
    </submittedName>
</protein>
<reference evidence="2 3" key="1">
    <citation type="submission" date="2019-02" db="EMBL/GenBank/DDBJ databases">
        <title>Genome sequencing of the rare red list fungi Dentipellis fragilis.</title>
        <authorList>
            <person name="Buettner E."/>
            <person name="Kellner H."/>
        </authorList>
    </citation>
    <scope>NUCLEOTIDE SEQUENCE [LARGE SCALE GENOMIC DNA]</scope>
    <source>
        <strain evidence="2 3">DSM 105465</strain>
    </source>
</reference>
<dbReference type="AlphaFoldDB" id="A0A4Y9YM64"/>
<name>A0A4Y9YM64_9AGAM</name>
<evidence type="ECO:0000313" key="3">
    <source>
        <dbReference type="Proteomes" id="UP000298327"/>
    </source>
</evidence>
<keyword evidence="3" id="KW-1185">Reference proteome</keyword>
<feature type="region of interest" description="Disordered" evidence="1">
    <location>
        <begin position="1"/>
        <end position="33"/>
    </location>
</feature>
<sequence length="98" mass="10924">MRRSGTMPAHPHPAGLTIHTHDRPRNGSSLSRARSMLSVQPEELVFPRGAVRESWVQDRAGRDTVVIQHRDAAFLQELPPPYEETLTSPVSFQSLSPS</sequence>
<accession>A0A4Y9YM64</accession>
<evidence type="ECO:0000313" key="2">
    <source>
        <dbReference type="EMBL" id="TFY62069.1"/>
    </source>
</evidence>
<dbReference type="Proteomes" id="UP000298327">
    <property type="component" value="Unassembled WGS sequence"/>
</dbReference>
<comment type="caution">
    <text evidence="2">The sequence shown here is derived from an EMBL/GenBank/DDBJ whole genome shotgun (WGS) entry which is preliminary data.</text>
</comment>
<organism evidence="2 3">
    <name type="scientific">Dentipellis fragilis</name>
    <dbReference type="NCBI Taxonomy" id="205917"/>
    <lineage>
        <taxon>Eukaryota</taxon>
        <taxon>Fungi</taxon>
        <taxon>Dikarya</taxon>
        <taxon>Basidiomycota</taxon>
        <taxon>Agaricomycotina</taxon>
        <taxon>Agaricomycetes</taxon>
        <taxon>Russulales</taxon>
        <taxon>Hericiaceae</taxon>
        <taxon>Dentipellis</taxon>
    </lineage>
</organism>
<gene>
    <name evidence="2" type="ORF">EVG20_g6830</name>
</gene>
<dbReference type="EMBL" id="SEOQ01000480">
    <property type="protein sequence ID" value="TFY62069.1"/>
    <property type="molecule type" value="Genomic_DNA"/>
</dbReference>
<proteinExistence type="predicted"/>